<dbReference type="RefSeq" id="WP_307349047.1">
    <property type="nucleotide sequence ID" value="NZ_JAUSVS010000003.1"/>
</dbReference>
<comment type="caution">
    <text evidence="1">The sequence shown here is derived from an EMBL/GenBank/DDBJ whole genome shotgun (WGS) entry which is preliminary data.</text>
</comment>
<name>A0ABU0ITM8_9CAUL</name>
<evidence type="ECO:0000313" key="2">
    <source>
        <dbReference type="Proteomes" id="UP001228905"/>
    </source>
</evidence>
<gene>
    <name evidence="1" type="ORF">QO010_002180</name>
</gene>
<reference evidence="1 2" key="1">
    <citation type="submission" date="2023-07" db="EMBL/GenBank/DDBJ databases">
        <title>Genomic Encyclopedia of Type Strains, Phase IV (KMG-IV): sequencing the most valuable type-strain genomes for metagenomic binning, comparative biology and taxonomic classification.</title>
        <authorList>
            <person name="Goeker M."/>
        </authorList>
    </citation>
    <scope>NUCLEOTIDE SEQUENCE [LARGE SCALE GENOMIC DNA]</scope>
    <source>
        <strain evidence="1 2">DSM 18695</strain>
    </source>
</reference>
<evidence type="ECO:0008006" key="3">
    <source>
        <dbReference type="Google" id="ProtNLM"/>
    </source>
</evidence>
<evidence type="ECO:0000313" key="1">
    <source>
        <dbReference type="EMBL" id="MDQ0464399.1"/>
    </source>
</evidence>
<organism evidence="1 2">
    <name type="scientific">Caulobacter ginsengisoli</name>
    <dbReference type="NCBI Taxonomy" id="400775"/>
    <lineage>
        <taxon>Bacteria</taxon>
        <taxon>Pseudomonadati</taxon>
        <taxon>Pseudomonadota</taxon>
        <taxon>Alphaproteobacteria</taxon>
        <taxon>Caulobacterales</taxon>
        <taxon>Caulobacteraceae</taxon>
        <taxon>Caulobacter</taxon>
    </lineage>
</organism>
<dbReference type="Proteomes" id="UP001228905">
    <property type="component" value="Unassembled WGS sequence"/>
</dbReference>
<dbReference type="EMBL" id="JAUSVS010000003">
    <property type="protein sequence ID" value="MDQ0464399.1"/>
    <property type="molecule type" value="Genomic_DNA"/>
</dbReference>
<protein>
    <recommendedName>
        <fullName evidence="3">Baseplate protein J-like domain-containing protein</fullName>
    </recommendedName>
</protein>
<accession>A0ABU0ITM8</accession>
<sequence>MTVRNRSSEILGSTKVNGIDFIEVDAGDPTILHVHFLNTVEIKPVPAPGLTARVDGGDSIPTVKVRPIVPANAWSHDAQNRPILTLRLEAQGDFSDYRLTLLGSPKIDRMFRSASFSFKAFCPSDFDCQQPGPACPPDDMPIPPIDYLAKDYLSFRRALLEYSALAYPAWRERSEADFGVMFAEALSALADELSYQQDRVAAETSIETATQRRSVTALARLVDYEPRPATSAHVQLRLDVAGPPIPAGALVGARTPEGEVIPFEIGTGLTDASVYPVNPAWNAGKLIPYWWDDEERCLPRKATEMWLLGHGHQLAAGVALLIQTDLPGESLRQIVHLTEVEQAYDAVFLTLGNPTPVTRIAWRADDALTRERDLTRTSLAGNLLPATQGQRRLETVAIDTRPFTAPDAPLAIARRGPNGDDRQPNFVHRHPLAATPLAWLADGDDEPTPEISVRQVLPDVRDWTWTASLLEADSLDEAFTLDAIAWRPVGFDNSGRPTQWDIDGDQGVTVRFGDGVFGLSPTPASLFEIRYRTGLGALGNVAADSIDQIDPAWAAFISAASNPFAAEGGAAAETLDHVRRMAPQAFRARQFRAVRSEDYVAAAEELSWVQQAGSAFRWTGSWFTAFTAADPKGSGEVTPLQHLELVQLLNRRRMAGVESYSPPPRYASVDLEIEVCVSPDSLPGDVEKRVVEALSGGRDGEGTPGFFHADRFTFGSPLQRSRLEAAIQRQAGVSGVLAIRYRKRGTLTGYVDLPDTLPIAPDEILRVDNDPDWPERGVIRVYPEGGR</sequence>
<proteinExistence type="predicted"/>
<keyword evidence="2" id="KW-1185">Reference proteome</keyword>